<name>A0A1L8CSP0_9THEO</name>
<evidence type="ECO:0000313" key="11">
    <source>
        <dbReference type="Proteomes" id="UP000187485"/>
    </source>
</evidence>
<feature type="domain" description="Formiminotransferase C-terminal subdomain" evidence="8">
    <location>
        <begin position="186"/>
        <end position="300"/>
    </location>
</feature>
<comment type="pathway">
    <text evidence="2">Amino-acid degradation; L-histidine degradation into L-glutamate; L-glutamate from N-formimidoyl-L-glutamate (transferase route): step 1/1.</text>
</comment>
<dbReference type="InterPro" id="IPR012886">
    <property type="entry name" value="Formiminotransferase_N"/>
</dbReference>
<evidence type="ECO:0000259" key="9">
    <source>
        <dbReference type="SMART" id="SM01222"/>
    </source>
</evidence>
<evidence type="ECO:0000259" key="8">
    <source>
        <dbReference type="SMART" id="SM01221"/>
    </source>
</evidence>
<dbReference type="EMBL" id="BDJK01000006">
    <property type="protein sequence ID" value="GAV21931.1"/>
    <property type="molecule type" value="Genomic_DNA"/>
</dbReference>
<dbReference type="STRING" id="870242.cpu_04410"/>
<dbReference type="InterPro" id="IPR051623">
    <property type="entry name" value="FTCD"/>
</dbReference>
<dbReference type="Pfam" id="PF07837">
    <property type="entry name" value="FTCD_N"/>
    <property type="match status" value="1"/>
</dbReference>
<dbReference type="PANTHER" id="PTHR12234">
    <property type="entry name" value="FORMIMINOTRANSFERASE-CYCLODEAMINASE"/>
    <property type="match status" value="1"/>
</dbReference>
<dbReference type="EC" id="2.1.2.5" evidence="3"/>
<dbReference type="GO" id="GO:0005737">
    <property type="term" value="C:cytoplasm"/>
    <property type="evidence" value="ECO:0007669"/>
    <property type="project" value="UniProtKB-SubCell"/>
</dbReference>
<dbReference type="GO" id="GO:0019556">
    <property type="term" value="P:L-histidine catabolic process to glutamate and formamide"/>
    <property type="evidence" value="ECO:0007669"/>
    <property type="project" value="UniProtKB-UniPathway"/>
</dbReference>
<comment type="caution">
    <text evidence="10">The sequence shown here is derived from an EMBL/GenBank/DDBJ whole genome shotgun (WGS) entry which is preliminary data.</text>
</comment>
<dbReference type="Gene3D" id="3.30.70.670">
    <property type="entry name" value="Formiminotransferase, C-terminal subdomain"/>
    <property type="match status" value="1"/>
</dbReference>
<keyword evidence="5 10" id="KW-0808">Transferase</keyword>
<reference evidence="11" key="1">
    <citation type="submission" date="2016-12" db="EMBL/GenBank/DDBJ databases">
        <title>Draft Genome Sequences od Carboxydothermus pertinax and islandicus, Hydrogenogenic Carboxydotrophic Bacteria.</title>
        <authorList>
            <person name="Fukuyama Y."/>
            <person name="Ohmae K."/>
            <person name="Yoneda Y."/>
            <person name="Yoshida T."/>
            <person name="Sako Y."/>
        </authorList>
    </citation>
    <scope>NUCLEOTIDE SEQUENCE [LARGE SCALE GENOMIC DNA]</scope>
    <source>
        <strain evidence="11">Ug1</strain>
    </source>
</reference>
<dbReference type="InterPro" id="IPR037070">
    <property type="entry name" value="Formiminotransferase_C_sf"/>
</dbReference>
<keyword evidence="6" id="KW-0369">Histidine metabolism</keyword>
<dbReference type="InterPro" id="IPR004227">
    <property type="entry name" value="Formiminotransferase_cat"/>
</dbReference>
<organism evidence="10 11">
    <name type="scientific">Carboxydothermus pertinax</name>
    <dbReference type="NCBI Taxonomy" id="870242"/>
    <lineage>
        <taxon>Bacteria</taxon>
        <taxon>Bacillati</taxon>
        <taxon>Bacillota</taxon>
        <taxon>Clostridia</taxon>
        <taxon>Thermoanaerobacterales</taxon>
        <taxon>Thermoanaerobacteraceae</taxon>
        <taxon>Carboxydothermus</taxon>
    </lineage>
</organism>
<dbReference type="UniPathway" id="UPA00379">
    <property type="reaction ID" value="UER00555"/>
</dbReference>
<keyword evidence="7" id="KW-0290">Folate-binding</keyword>
<dbReference type="OrthoDB" id="9773217at2"/>
<protein>
    <recommendedName>
        <fullName evidence="3">glutamate formimidoyltransferase</fullName>
        <ecNumber evidence="3">2.1.2.5</ecNumber>
    </recommendedName>
</protein>
<comment type="subcellular location">
    <subcellularLocation>
        <location evidence="1">Cytoplasm</location>
    </subcellularLocation>
</comment>
<dbReference type="InterPro" id="IPR013802">
    <property type="entry name" value="Formiminotransferase_C"/>
</dbReference>
<dbReference type="GO" id="GO:0030409">
    <property type="term" value="F:glutamate formimidoyltransferase activity"/>
    <property type="evidence" value="ECO:0007669"/>
    <property type="project" value="UniProtKB-EC"/>
</dbReference>
<evidence type="ECO:0000256" key="3">
    <source>
        <dbReference type="ARBA" id="ARBA00012252"/>
    </source>
</evidence>
<proteinExistence type="predicted"/>
<dbReference type="PANTHER" id="PTHR12234:SF8">
    <property type="entry name" value="FORMIMINOTRANSFERASE-CYCLODEAMINASE"/>
    <property type="match status" value="1"/>
</dbReference>
<evidence type="ECO:0000256" key="2">
    <source>
        <dbReference type="ARBA" id="ARBA00005082"/>
    </source>
</evidence>
<evidence type="ECO:0000256" key="6">
    <source>
        <dbReference type="ARBA" id="ARBA00022808"/>
    </source>
</evidence>
<dbReference type="InterPro" id="IPR037064">
    <property type="entry name" value="Formiminotransferase_N_sf"/>
</dbReference>
<dbReference type="Proteomes" id="UP000187485">
    <property type="component" value="Unassembled WGS sequence"/>
</dbReference>
<dbReference type="SUPFAM" id="SSF55116">
    <property type="entry name" value="Formiminotransferase domain of formiminotransferase-cyclodeaminase"/>
    <property type="match status" value="2"/>
</dbReference>
<dbReference type="SMART" id="SM01221">
    <property type="entry name" value="FTCD"/>
    <property type="match status" value="1"/>
</dbReference>
<dbReference type="GO" id="GO:0019557">
    <property type="term" value="P:L-histidine catabolic process to glutamate and formate"/>
    <property type="evidence" value="ECO:0007669"/>
    <property type="project" value="UniProtKB-UniPathway"/>
</dbReference>
<dbReference type="RefSeq" id="WP_075858365.1">
    <property type="nucleotide sequence ID" value="NZ_BDJK01000006.1"/>
</dbReference>
<evidence type="ECO:0000256" key="4">
    <source>
        <dbReference type="ARBA" id="ARBA00022490"/>
    </source>
</evidence>
<dbReference type="Pfam" id="PF02971">
    <property type="entry name" value="FTCD"/>
    <property type="match status" value="1"/>
</dbReference>
<sequence length="305" mass="34104">MNKYIHAVPNFSEGRRTEVVEAIVDQVRNIPGVKLIGYFPDADFNRTVVELIGKPEPLKEALINMAAKAIELIDMEEQRGSHPRIGAQDTIPIFPMRNITLEECIQLAEEIGVELNKRTGVPIYFAGENARIPEKKALDFIRKGQYEGLRDLLLSENPDPKRLPDIGDVKNFVHKGATIVSAGTNPLVAFNVILGTDNLEIAKQIAKAVRGPSGGFTFVRAVALKFTDRNQVVVSMNMFDHEACPLYRTYNFVKSEAARWGVPVVGTELVGTVPQEALVRVAEYFLQLENFNRDQIRENHIPDLI</sequence>
<evidence type="ECO:0000256" key="7">
    <source>
        <dbReference type="ARBA" id="ARBA00022954"/>
    </source>
</evidence>
<keyword evidence="11" id="KW-1185">Reference proteome</keyword>
<gene>
    <name evidence="10" type="ORF">cpu_04410</name>
</gene>
<dbReference type="NCBIfam" id="TIGR02024">
    <property type="entry name" value="FtcD"/>
    <property type="match status" value="1"/>
</dbReference>
<dbReference type="Gene3D" id="3.30.990.10">
    <property type="entry name" value="Formiminotransferase, N-terminal subdomain"/>
    <property type="match status" value="1"/>
</dbReference>
<dbReference type="SMART" id="SM01222">
    <property type="entry name" value="FTCD_N"/>
    <property type="match status" value="1"/>
</dbReference>
<dbReference type="AlphaFoldDB" id="A0A1L8CSP0"/>
<evidence type="ECO:0000313" key="10">
    <source>
        <dbReference type="EMBL" id="GAV21931.1"/>
    </source>
</evidence>
<keyword evidence="4" id="KW-0963">Cytoplasm</keyword>
<dbReference type="GO" id="GO:0005542">
    <property type="term" value="F:folic acid binding"/>
    <property type="evidence" value="ECO:0007669"/>
    <property type="project" value="UniProtKB-KW"/>
</dbReference>
<feature type="domain" description="Formiminotransferase N-terminal subdomain" evidence="9">
    <location>
        <begin position="3"/>
        <end position="184"/>
    </location>
</feature>
<accession>A0A1L8CSP0</accession>
<evidence type="ECO:0000256" key="1">
    <source>
        <dbReference type="ARBA" id="ARBA00004496"/>
    </source>
</evidence>
<evidence type="ECO:0000256" key="5">
    <source>
        <dbReference type="ARBA" id="ARBA00022679"/>
    </source>
</evidence>
<dbReference type="InterPro" id="IPR022384">
    <property type="entry name" value="FormiminoTrfase_cat_dom_sf"/>
</dbReference>